<gene>
    <name evidence="2" type="ORF">PVAND_003259</name>
</gene>
<feature type="chain" id="PRO_5039954915" evidence="1">
    <location>
        <begin position="22"/>
        <end position="80"/>
    </location>
</feature>
<dbReference type="EMBL" id="JADBJN010000003">
    <property type="protein sequence ID" value="KAG5673192.1"/>
    <property type="molecule type" value="Genomic_DNA"/>
</dbReference>
<keyword evidence="3" id="KW-1185">Reference proteome</keyword>
<sequence length="80" mass="9398">MSQKICLIFVIILCVLELIVAQERTNKTECDPQINCRIILFDTNSNLQIADFYNKDCQCGSGKNCVVEYKREDRHIYYCR</sequence>
<name>A0A9J6BU10_POLVA</name>
<protein>
    <submittedName>
        <fullName evidence="2">Uncharacterized protein</fullName>
    </submittedName>
</protein>
<evidence type="ECO:0000313" key="3">
    <source>
        <dbReference type="Proteomes" id="UP001107558"/>
    </source>
</evidence>
<proteinExistence type="predicted"/>
<keyword evidence="1" id="KW-0732">Signal</keyword>
<dbReference type="AlphaFoldDB" id="A0A9J6BU10"/>
<dbReference type="Proteomes" id="UP001107558">
    <property type="component" value="Chromosome 3"/>
</dbReference>
<reference evidence="2" key="1">
    <citation type="submission" date="2021-03" db="EMBL/GenBank/DDBJ databases">
        <title>Chromosome level genome of the anhydrobiotic midge Polypedilum vanderplanki.</title>
        <authorList>
            <person name="Yoshida Y."/>
            <person name="Kikawada T."/>
            <person name="Gusev O."/>
        </authorList>
    </citation>
    <scope>NUCLEOTIDE SEQUENCE</scope>
    <source>
        <strain evidence="2">NIAS01</strain>
        <tissue evidence="2">Whole body or cell culture</tissue>
    </source>
</reference>
<organism evidence="2 3">
    <name type="scientific">Polypedilum vanderplanki</name>
    <name type="common">Sleeping chironomid midge</name>
    <dbReference type="NCBI Taxonomy" id="319348"/>
    <lineage>
        <taxon>Eukaryota</taxon>
        <taxon>Metazoa</taxon>
        <taxon>Ecdysozoa</taxon>
        <taxon>Arthropoda</taxon>
        <taxon>Hexapoda</taxon>
        <taxon>Insecta</taxon>
        <taxon>Pterygota</taxon>
        <taxon>Neoptera</taxon>
        <taxon>Endopterygota</taxon>
        <taxon>Diptera</taxon>
        <taxon>Nematocera</taxon>
        <taxon>Chironomoidea</taxon>
        <taxon>Chironomidae</taxon>
        <taxon>Chironominae</taxon>
        <taxon>Polypedilum</taxon>
        <taxon>Polypedilum</taxon>
    </lineage>
</organism>
<evidence type="ECO:0000313" key="2">
    <source>
        <dbReference type="EMBL" id="KAG5673192.1"/>
    </source>
</evidence>
<feature type="signal peptide" evidence="1">
    <location>
        <begin position="1"/>
        <end position="21"/>
    </location>
</feature>
<evidence type="ECO:0000256" key="1">
    <source>
        <dbReference type="SAM" id="SignalP"/>
    </source>
</evidence>
<accession>A0A9J6BU10</accession>
<comment type="caution">
    <text evidence="2">The sequence shown here is derived from an EMBL/GenBank/DDBJ whole genome shotgun (WGS) entry which is preliminary data.</text>
</comment>